<feature type="domain" description="Hydantoinase A/oxoprolinase" evidence="1">
    <location>
        <begin position="49"/>
        <end position="305"/>
    </location>
</feature>
<evidence type="ECO:0000313" key="3">
    <source>
        <dbReference type="EMBL" id="HGU59162.1"/>
    </source>
</evidence>
<evidence type="ECO:0000313" key="2">
    <source>
        <dbReference type="EMBL" id="HGE66323.1"/>
    </source>
</evidence>
<dbReference type="AlphaFoldDB" id="A0A7C4WJV7"/>
<dbReference type="InterPro" id="IPR002821">
    <property type="entry name" value="Hydantoinase_A"/>
</dbReference>
<dbReference type="GO" id="GO:0016787">
    <property type="term" value="F:hydrolase activity"/>
    <property type="evidence" value="ECO:0007669"/>
    <property type="project" value="InterPro"/>
</dbReference>
<gene>
    <name evidence="4" type="ORF">ENL48_00345</name>
    <name evidence="3" type="ORF">ENT89_03045</name>
    <name evidence="2" type="ORF">ENX77_04260</name>
</gene>
<dbReference type="EMBL" id="DTPI01000028">
    <property type="protein sequence ID" value="HGE66323.1"/>
    <property type="molecule type" value="Genomic_DNA"/>
</dbReference>
<evidence type="ECO:0000259" key="1">
    <source>
        <dbReference type="Pfam" id="PF01968"/>
    </source>
</evidence>
<reference evidence="3" key="1">
    <citation type="journal article" date="2020" name="mSystems">
        <title>Genome- and Community-Level Interaction Insights into Carbon Utilization and Element Cycling Functions of Hydrothermarchaeota in Hydrothermal Sediment.</title>
        <authorList>
            <person name="Zhou Z."/>
            <person name="Liu Y."/>
            <person name="Xu W."/>
            <person name="Pan J."/>
            <person name="Luo Z.H."/>
            <person name="Li M."/>
        </authorList>
    </citation>
    <scope>NUCLEOTIDE SEQUENCE [LARGE SCALE GENOMIC DNA]</scope>
    <source>
        <strain evidence="4">SpSt-10</strain>
        <strain evidence="3">SpSt-62</strain>
        <strain evidence="2">SpSt-97</strain>
    </source>
</reference>
<dbReference type="InterPro" id="IPR002756">
    <property type="entry name" value="MfnF"/>
</dbReference>
<organism evidence="3">
    <name type="scientific">Geoglobus ahangari</name>
    <dbReference type="NCBI Taxonomy" id="113653"/>
    <lineage>
        <taxon>Archaea</taxon>
        <taxon>Methanobacteriati</taxon>
        <taxon>Methanobacteriota</taxon>
        <taxon>Archaeoglobi</taxon>
        <taxon>Archaeoglobales</taxon>
        <taxon>Archaeoglobaceae</taxon>
        <taxon>Geoglobus</taxon>
    </lineage>
</organism>
<sequence>MKTSYSGLDIGGANIKIYDGDTKIFYFPMWKKWKELKEFLKGLNLSKVGVVLTAELADCFRSKSEGVLYIAKIVKEVFDEVYFIDLDGNIKSEIDVPEKFAANNWIASVKYLSQEFDDFIFADMGSTTTDIIPVKGREIKASKTDFERLRRNELLYFGMLRTPTFFLIKENCSSEFFSIVADIMIILDKIDKNKYTCETPDGRGKSREECLQRFARQFCADLEEVGEDFLVDQAEKIFDEMILRVSNAFKEKRKDYGIDTVIGCGIGEIILKEAAESGGLEYISVKEKYGSVSDIFPAFAIAKLLEYDRC</sequence>
<dbReference type="Gene3D" id="3.30.420.190">
    <property type="entry name" value="conserved archaeal protein q6m145"/>
    <property type="match status" value="1"/>
</dbReference>
<dbReference type="NCBIfam" id="TIGR03123">
    <property type="entry name" value="one_C_unchar_1"/>
    <property type="match status" value="1"/>
</dbReference>
<dbReference type="EMBL" id="DRUC01000007">
    <property type="protein sequence ID" value="HHF47701.1"/>
    <property type="molecule type" value="Genomic_DNA"/>
</dbReference>
<dbReference type="Gene3D" id="3.30.420.40">
    <property type="match status" value="1"/>
</dbReference>
<evidence type="ECO:0000313" key="4">
    <source>
        <dbReference type="EMBL" id="HHF47701.1"/>
    </source>
</evidence>
<comment type="caution">
    <text evidence="3">The sequence shown here is derived from an EMBL/GenBank/DDBJ whole genome shotgun (WGS) entry which is preliminary data.</text>
</comment>
<proteinExistence type="predicted"/>
<protein>
    <submittedName>
        <fullName evidence="3">H4MPT-linked C1 transfer pathway protein</fullName>
    </submittedName>
</protein>
<dbReference type="Pfam" id="PF01968">
    <property type="entry name" value="Hydantoinase_A"/>
    <property type="match status" value="1"/>
</dbReference>
<name>A0A7C4WJV7_9EURY</name>
<accession>A0A7C4WJV7</accession>
<dbReference type="EMBL" id="DTAK01000015">
    <property type="protein sequence ID" value="HGU59162.1"/>
    <property type="molecule type" value="Genomic_DNA"/>
</dbReference>